<dbReference type="AlphaFoldDB" id="A0AAV8YCK8"/>
<keyword evidence="2" id="KW-1185">Reference proteome</keyword>
<sequence length="72" mass="7994">KLKFGTLLKNGQLDIPGPRLLPNEENGTAMPFILIGDEAFGSSEHLYVRILTEVCHLRNVSLSTGCQEPVEW</sequence>
<proteinExistence type="predicted"/>
<evidence type="ECO:0000313" key="1">
    <source>
        <dbReference type="EMBL" id="KAJ8948259.1"/>
    </source>
</evidence>
<evidence type="ECO:0000313" key="2">
    <source>
        <dbReference type="Proteomes" id="UP001162156"/>
    </source>
</evidence>
<comment type="caution">
    <text evidence="1">The sequence shown here is derived from an EMBL/GenBank/DDBJ whole genome shotgun (WGS) entry which is preliminary data.</text>
</comment>
<feature type="non-terminal residue" evidence="1">
    <location>
        <position position="1"/>
    </location>
</feature>
<dbReference type="Proteomes" id="UP001162156">
    <property type="component" value="Unassembled WGS sequence"/>
</dbReference>
<gene>
    <name evidence="1" type="ORF">NQ314_008439</name>
</gene>
<protein>
    <submittedName>
        <fullName evidence="1">Uncharacterized protein</fullName>
    </submittedName>
</protein>
<organism evidence="1 2">
    <name type="scientific">Rhamnusium bicolor</name>
    <dbReference type="NCBI Taxonomy" id="1586634"/>
    <lineage>
        <taxon>Eukaryota</taxon>
        <taxon>Metazoa</taxon>
        <taxon>Ecdysozoa</taxon>
        <taxon>Arthropoda</taxon>
        <taxon>Hexapoda</taxon>
        <taxon>Insecta</taxon>
        <taxon>Pterygota</taxon>
        <taxon>Neoptera</taxon>
        <taxon>Endopterygota</taxon>
        <taxon>Coleoptera</taxon>
        <taxon>Polyphaga</taxon>
        <taxon>Cucujiformia</taxon>
        <taxon>Chrysomeloidea</taxon>
        <taxon>Cerambycidae</taxon>
        <taxon>Lepturinae</taxon>
        <taxon>Rhagiini</taxon>
        <taxon>Rhamnusium</taxon>
    </lineage>
</organism>
<dbReference type="EMBL" id="JANEYF010002309">
    <property type="protein sequence ID" value="KAJ8948259.1"/>
    <property type="molecule type" value="Genomic_DNA"/>
</dbReference>
<reference evidence="1" key="1">
    <citation type="journal article" date="2023" name="Insect Mol. Biol.">
        <title>Genome sequencing provides insights into the evolution of gene families encoding plant cell wall-degrading enzymes in longhorned beetles.</title>
        <authorList>
            <person name="Shin N.R."/>
            <person name="Okamura Y."/>
            <person name="Kirsch R."/>
            <person name="Pauchet Y."/>
        </authorList>
    </citation>
    <scope>NUCLEOTIDE SEQUENCE</scope>
    <source>
        <strain evidence="1">RBIC_L_NR</strain>
    </source>
</reference>
<name>A0AAV8YCK8_9CUCU</name>
<accession>A0AAV8YCK8</accession>